<organism evidence="1">
    <name type="scientific">Arundo donax</name>
    <name type="common">Giant reed</name>
    <name type="synonym">Donax arundinaceus</name>
    <dbReference type="NCBI Taxonomy" id="35708"/>
    <lineage>
        <taxon>Eukaryota</taxon>
        <taxon>Viridiplantae</taxon>
        <taxon>Streptophyta</taxon>
        <taxon>Embryophyta</taxon>
        <taxon>Tracheophyta</taxon>
        <taxon>Spermatophyta</taxon>
        <taxon>Magnoliopsida</taxon>
        <taxon>Liliopsida</taxon>
        <taxon>Poales</taxon>
        <taxon>Poaceae</taxon>
        <taxon>PACMAD clade</taxon>
        <taxon>Arundinoideae</taxon>
        <taxon>Arundineae</taxon>
        <taxon>Arundo</taxon>
    </lineage>
</organism>
<proteinExistence type="predicted"/>
<sequence>MMHYVSNSQGLVSTAPIRVLVCTYLDYCEFNGCVSSWYRGQKL</sequence>
<reference evidence="1" key="1">
    <citation type="submission" date="2014-09" db="EMBL/GenBank/DDBJ databases">
        <authorList>
            <person name="Magalhaes I.L.F."/>
            <person name="Oliveira U."/>
            <person name="Santos F.R."/>
            <person name="Vidigal T.H.D.A."/>
            <person name="Brescovit A.D."/>
            <person name="Santos A.J."/>
        </authorList>
    </citation>
    <scope>NUCLEOTIDE SEQUENCE</scope>
    <source>
        <tissue evidence="1">Shoot tissue taken approximately 20 cm above the soil surface</tissue>
    </source>
</reference>
<name>A0A0A9C398_ARUDO</name>
<reference evidence="1" key="2">
    <citation type="journal article" date="2015" name="Data Brief">
        <title>Shoot transcriptome of the giant reed, Arundo donax.</title>
        <authorList>
            <person name="Barrero R.A."/>
            <person name="Guerrero F.D."/>
            <person name="Moolhuijzen P."/>
            <person name="Goolsby J.A."/>
            <person name="Tidwell J."/>
            <person name="Bellgard S.E."/>
            <person name="Bellgard M.I."/>
        </authorList>
    </citation>
    <scope>NUCLEOTIDE SEQUENCE</scope>
    <source>
        <tissue evidence="1">Shoot tissue taken approximately 20 cm above the soil surface</tissue>
    </source>
</reference>
<evidence type="ECO:0000313" key="1">
    <source>
        <dbReference type="EMBL" id="JAD67865.1"/>
    </source>
</evidence>
<dbReference type="AlphaFoldDB" id="A0A0A9C398"/>
<accession>A0A0A9C398</accession>
<dbReference type="EMBL" id="GBRH01230030">
    <property type="protein sequence ID" value="JAD67865.1"/>
    <property type="molecule type" value="Transcribed_RNA"/>
</dbReference>
<protein>
    <submittedName>
        <fullName evidence="1">Uncharacterized protein</fullName>
    </submittedName>
</protein>